<feature type="repeat" description="WD" evidence="7">
    <location>
        <begin position="62"/>
        <end position="103"/>
    </location>
</feature>
<evidence type="ECO:0000256" key="3">
    <source>
        <dbReference type="ARBA" id="ARBA00022737"/>
    </source>
</evidence>
<feature type="region of interest" description="Disordered" evidence="8">
    <location>
        <begin position="320"/>
        <end position="341"/>
    </location>
</feature>
<evidence type="ECO:0000256" key="8">
    <source>
        <dbReference type="SAM" id="MobiDB-lite"/>
    </source>
</evidence>
<dbReference type="InterPro" id="IPR015943">
    <property type="entry name" value="WD40/YVTN_repeat-like_dom_sf"/>
</dbReference>
<dbReference type="Gene3D" id="2.130.10.10">
    <property type="entry name" value="YVTN repeat-like/Quinoprotein amine dehydrogenase"/>
    <property type="match status" value="1"/>
</dbReference>
<evidence type="ECO:0000256" key="6">
    <source>
        <dbReference type="ARBA" id="ARBA00040390"/>
    </source>
</evidence>
<dbReference type="PROSITE" id="PS50294">
    <property type="entry name" value="WD_REPEATS_REGION"/>
    <property type="match status" value="1"/>
</dbReference>
<comment type="caution">
    <text evidence="9">The sequence shown here is derived from an EMBL/GenBank/DDBJ whole genome shotgun (WGS) entry which is preliminary data.</text>
</comment>
<evidence type="ECO:0000256" key="1">
    <source>
        <dbReference type="ARBA" id="ARBA00022574"/>
    </source>
</evidence>
<evidence type="ECO:0000256" key="2">
    <source>
        <dbReference type="ARBA" id="ARBA00022664"/>
    </source>
</evidence>
<dbReference type="PANTHER" id="PTHR19877">
    <property type="entry name" value="EUKARYOTIC TRANSLATION INITIATION FACTOR 3 SUBUNIT I"/>
    <property type="match status" value="1"/>
</dbReference>
<protein>
    <recommendedName>
        <fullName evidence="6">Serine-threonine kinase receptor-associated protein</fullName>
    </recommendedName>
</protein>
<dbReference type="InterPro" id="IPR019775">
    <property type="entry name" value="WD40_repeat_CS"/>
</dbReference>
<dbReference type="PROSITE" id="PS00678">
    <property type="entry name" value="WD_REPEATS_1"/>
    <property type="match status" value="1"/>
</dbReference>
<dbReference type="SUPFAM" id="SSF50978">
    <property type="entry name" value="WD40 repeat-like"/>
    <property type="match status" value="1"/>
</dbReference>
<evidence type="ECO:0000313" key="9">
    <source>
        <dbReference type="EMBL" id="CAK7228241.1"/>
    </source>
</evidence>
<keyword evidence="4" id="KW-0508">mRNA splicing</keyword>
<dbReference type="Pfam" id="PF00400">
    <property type="entry name" value="WD40"/>
    <property type="match status" value="2"/>
</dbReference>
<reference evidence="9 10" key="1">
    <citation type="submission" date="2024-01" db="EMBL/GenBank/DDBJ databases">
        <authorList>
            <person name="Allen C."/>
            <person name="Tagirdzhanova G."/>
        </authorList>
    </citation>
    <scope>NUCLEOTIDE SEQUENCE [LARGE SCALE GENOMIC DNA]</scope>
</reference>
<gene>
    <name evidence="9" type="ORF">SEUCBS140593_006847</name>
</gene>
<keyword evidence="10" id="KW-1185">Reference proteome</keyword>
<dbReference type="Proteomes" id="UP001642482">
    <property type="component" value="Unassembled WGS sequence"/>
</dbReference>
<keyword evidence="2" id="KW-0507">mRNA processing</keyword>
<keyword evidence="3" id="KW-0677">Repeat</keyword>
<dbReference type="PANTHER" id="PTHR19877:SF13">
    <property type="entry name" value="SERINE-THREONINE KINASE RECEPTOR-ASSOCIATED PROTEIN"/>
    <property type="match status" value="1"/>
</dbReference>
<evidence type="ECO:0000256" key="7">
    <source>
        <dbReference type="PROSITE-ProRule" id="PRU00221"/>
    </source>
</evidence>
<dbReference type="SMART" id="SM00320">
    <property type="entry name" value="WD40"/>
    <property type="match status" value="4"/>
</dbReference>
<sequence length="483" mass="52220">MSSSTSEPRQYVPLTCHGHSRPVPHISFSSMTKDDDYYMISACKDGNPMLRDGKTGDWIGTFIGHKGAVWQAKLSHDASTAATGSADFTAKVWDTHTGELLYTLQHNHIVRAIAYPPQNSDMIATGGFEKKLRIFDLAERRPPNNLSPNAPVETVVLEAATAFEIGAGVHKDSIKFIVWTNVPTTLVTASGNTLRWFDIPTVSCFREEVLDGEIKSCEVVALAPGYSHPKDIGGGKPVLAVAAGKTVYFWDGDQFDNKIKSFELAHGVASVGLDLRGRKFAVGEEPGTWVRVYSWDDGSEIAVEDRDVIHASLVEQESASSRSASLQGNYNDSQTFSDTQPSTFCSRLSSTSLDASLNPILNPPKDLHYLNGGIGKGSLQILRDMATPPVLEDDKDSLQPSRHEVTRKNLPPPITTRNTALQSSVSTCNGAGTVSRTGWPPSSGSIGSGGGDMKSGSVDRRNLAVFLQRLECHGISHCDPGDY</sequence>
<keyword evidence="1 7" id="KW-0853">WD repeat</keyword>
<dbReference type="InterPro" id="IPR001680">
    <property type="entry name" value="WD40_rpt"/>
</dbReference>
<dbReference type="PROSITE" id="PS50082">
    <property type="entry name" value="WD_REPEATS_2"/>
    <property type="match status" value="1"/>
</dbReference>
<dbReference type="EMBL" id="CAWUHD010000078">
    <property type="protein sequence ID" value="CAK7228241.1"/>
    <property type="molecule type" value="Genomic_DNA"/>
</dbReference>
<accession>A0ABP0C9R8</accession>
<dbReference type="InterPro" id="IPR036322">
    <property type="entry name" value="WD40_repeat_dom_sf"/>
</dbReference>
<evidence type="ECO:0000313" key="10">
    <source>
        <dbReference type="Proteomes" id="UP001642482"/>
    </source>
</evidence>
<feature type="compositionally biased region" description="Polar residues" evidence="8">
    <location>
        <begin position="415"/>
        <end position="436"/>
    </location>
</feature>
<proteinExistence type="inferred from homology"/>
<name>A0ABP0C9R8_9PEZI</name>
<evidence type="ECO:0000256" key="4">
    <source>
        <dbReference type="ARBA" id="ARBA00023187"/>
    </source>
</evidence>
<feature type="region of interest" description="Disordered" evidence="8">
    <location>
        <begin position="392"/>
        <end position="455"/>
    </location>
</feature>
<evidence type="ECO:0000256" key="5">
    <source>
        <dbReference type="ARBA" id="ARBA00038394"/>
    </source>
</evidence>
<organism evidence="9 10">
    <name type="scientific">Sporothrix eucalyptigena</name>
    <dbReference type="NCBI Taxonomy" id="1812306"/>
    <lineage>
        <taxon>Eukaryota</taxon>
        <taxon>Fungi</taxon>
        <taxon>Dikarya</taxon>
        <taxon>Ascomycota</taxon>
        <taxon>Pezizomycotina</taxon>
        <taxon>Sordariomycetes</taxon>
        <taxon>Sordariomycetidae</taxon>
        <taxon>Ophiostomatales</taxon>
        <taxon>Ophiostomataceae</taxon>
        <taxon>Sporothrix</taxon>
    </lineage>
</organism>
<comment type="similarity">
    <text evidence="5">Belongs to the WD repeat STRAP family.</text>
</comment>